<organism evidence="10">
    <name type="scientific">Lichtheimia ramosa</name>
    <dbReference type="NCBI Taxonomy" id="688394"/>
    <lineage>
        <taxon>Eukaryota</taxon>
        <taxon>Fungi</taxon>
        <taxon>Fungi incertae sedis</taxon>
        <taxon>Mucoromycota</taxon>
        <taxon>Mucoromycotina</taxon>
        <taxon>Mucoromycetes</taxon>
        <taxon>Mucorales</taxon>
        <taxon>Lichtheimiaceae</taxon>
        <taxon>Lichtheimia</taxon>
    </lineage>
</organism>
<evidence type="ECO:0000256" key="2">
    <source>
        <dbReference type="ARBA" id="ARBA00022527"/>
    </source>
</evidence>
<dbReference type="EC" id="2.7.11.1" evidence="1"/>
<comment type="catalytic activity">
    <reaction evidence="8">
        <text>L-seryl-[protein] + ATP = O-phospho-L-seryl-[protein] + ADP + H(+)</text>
        <dbReference type="Rhea" id="RHEA:17989"/>
        <dbReference type="Rhea" id="RHEA-COMP:9863"/>
        <dbReference type="Rhea" id="RHEA-COMP:11604"/>
        <dbReference type="ChEBI" id="CHEBI:15378"/>
        <dbReference type="ChEBI" id="CHEBI:29999"/>
        <dbReference type="ChEBI" id="CHEBI:30616"/>
        <dbReference type="ChEBI" id="CHEBI:83421"/>
        <dbReference type="ChEBI" id="CHEBI:456216"/>
        <dbReference type="EC" id="2.7.11.1"/>
    </reaction>
</comment>
<evidence type="ECO:0000256" key="5">
    <source>
        <dbReference type="ARBA" id="ARBA00022777"/>
    </source>
</evidence>
<dbReference type="PANTHER" id="PTHR45637">
    <property type="entry name" value="FLIPPASE KINASE 1-RELATED"/>
    <property type="match status" value="1"/>
</dbReference>
<dbReference type="AlphaFoldDB" id="A0A077WA37"/>
<dbReference type="Pfam" id="PF00069">
    <property type="entry name" value="Pkinase"/>
    <property type="match status" value="1"/>
</dbReference>
<dbReference type="Gene3D" id="3.30.200.20">
    <property type="entry name" value="Phosphorylase Kinase, domain 1"/>
    <property type="match status" value="1"/>
</dbReference>
<dbReference type="EMBL" id="LK023313">
    <property type="protein sequence ID" value="CDS03615.1"/>
    <property type="molecule type" value="Genomic_DNA"/>
</dbReference>
<name>A0A077WA37_9FUNG</name>
<accession>A0A077WA37</accession>
<dbReference type="GO" id="GO:0004674">
    <property type="term" value="F:protein serine/threonine kinase activity"/>
    <property type="evidence" value="ECO:0007669"/>
    <property type="project" value="UniProtKB-KW"/>
</dbReference>
<proteinExistence type="predicted"/>
<feature type="domain" description="Protein kinase" evidence="9">
    <location>
        <begin position="155"/>
        <end position="476"/>
    </location>
</feature>
<evidence type="ECO:0000256" key="6">
    <source>
        <dbReference type="ARBA" id="ARBA00022840"/>
    </source>
</evidence>
<keyword evidence="5" id="KW-0418">Kinase</keyword>
<evidence type="ECO:0000256" key="8">
    <source>
        <dbReference type="ARBA" id="ARBA00048679"/>
    </source>
</evidence>
<dbReference type="OrthoDB" id="432483at2759"/>
<dbReference type="PROSITE" id="PS50011">
    <property type="entry name" value="PROTEIN_KINASE_DOM"/>
    <property type="match status" value="1"/>
</dbReference>
<dbReference type="CDD" id="cd05574">
    <property type="entry name" value="STKc_phototropin_like"/>
    <property type="match status" value="1"/>
</dbReference>
<comment type="catalytic activity">
    <reaction evidence="7">
        <text>L-threonyl-[protein] + ATP = O-phospho-L-threonyl-[protein] + ADP + H(+)</text>
        <dbReference type="Rhea" id="RHEA:46608"/>
        <dbReference type="Rhea" id="RHEA-COMP:11060"/>
        <dbReference type="Rhea" id="RHEA-COMP:11605"/>
        <dbReference type="ChEBI" id="CHEBI:15378"/>
        <dbReference type="ChEBI" id="CHEBI:30013"/>
        <dbReference type="ChEBI" id="CHEBI:30616"/>
        <dbReference type="ChEBI" id="CHEBI:61977"/>
        <dbReference type="ChEBI" id="CHEBI:456216"/>
        <dbReference type="EC" id="2.7.11.1"/>
    </reaction>
</comment>
<evidence type="ECO:0000256" key="4">
    <source>
        <dbReference type="ARBA" id="ARBA00022741"/>
    </source>
</evidence>
<protein>
    <recommendedName>
        <fullName evidence="1">non-specific serine/threonine protein kinase</fullName>
        <ecNumber evidence="1">2.7.11.1</ecNumber>
    </recommendedName>
</protein>
<dbReference type="SMART" id="SM00220">
    <property type="entry name" value="S_TKc"/>
    <property type="match status" value="1"/>
</dbReference>
<keyword evidence="3" id="KW-0808">Transferase</keyword>
<dbReference type="FunFam" id="1.10.510.10:FF:000121">
    <property type="entry name" value="Serine/threonine-protein kinase nrc-2"/>
    <property type="match status" value="1"/>
</dbReference>
<keyword evidence="6" id="KW-0067">ATP-binding</keyword>
<evidence type="ECO:0000256" key="7">
    <source>
        <dbReference type="ARBA" id="ARBA00047899"/>
    </source>
</evidence>
<sequence length="558" mass="62165">MTVAEGFTEHDNVEMAIAAPPRSYTATPLKGISPFGHTTPPEPVSFAVPNDFSDASVQKGLKSNSWFTSASSFGSEKTVRRIASAPNAKLLNMTKQQQQQQQGSFHSLRLHSTGATSANGSVISVPALERLRSCRRTYSSSSIKVKKVEVGPSSFTKIRMLGKGDVGKVYMVRQKGSDRLYAMKGFLLSTTIIHLLYLVLSKREMIKRNKIKRALAEQEILSTANHPFIVTLYHSFQSQDYLYFVMEYCMGGEFFRGTLISHKSLFFSDKWIDIALQLRPGKCLNEDGARFYAAEVTAALEYLHLQGHIYRDLKPENILLHQSGHIMLTDFDLSKGSHPPGKPCVVKSSSPFTPPAIDTKSCVSNLRTNSFVGTEEYIAPEVIKGCGHSSTVDWWTLGILTFEMLYGTTPFKGSNRNETFSKILHFDPVFLEQPAPYKVSLSSNCKSFIRKLLVKDENRRLGSRAGASDVKAHPFFKHVNFALLRNCVPPIIPLIQKPNGIDAINFRKMPPESMSLDLESDNVMVTYGKGDGDPFRKFDSITVYHEGDSDSEMDLTGL</sequence>
<evidence type="ECO:0000313" key="10">
    <source>
        <dbReference type="EMBL" id="CDS03615.1"/>
    </source>
</evidence>
<keyword evidence="2" id="KW-0723">Serine/threonine-protein kinase</keyword>
<evidence type="ECO:0000256" key="1">
    <source>
        <dbReference type="ARBA" id="ARBA00012513"/>
    </source>
</evidence>
<reference evidence="10" key="1">
    <citation type="journal article" date="2014" name="Genome Announc.">
        <title>De novo whole-genome sequence and genome annotation of Lichtheimia ramosa.</title>
        <authorList>
            <person name="Linde J."/>
            <person name="Schwartze V."/>
            <person name="Binder U."/>
            <person name="Lass-Florl C."/>
            <person name="Voigt K."/>
            <person name="Horn F."/>
        </authorList>
    </citation>
    <scope>NUCLEOTIDE SEQUENCE</scope>
    <source>
        <strain evidence="10">JMRC FSU:6197</strain>
    </source>
</reference>
<evidence type="ECO:0000256" key="3">
    <source>
        <dbReference type="ARBA" id="ARBA00022679"/>
    </source>
</evidence>
<evidence type="ECO:0000259" key="9">
    <source>
        <dbReference type="PROSITE" id="PS50011"/>
    </source>
</evidence>
<dbReference type="Gene3D" id="1.10.510.10">
    <property type="entry name" value="Transferase(Phosphotransferase) domain 1"/>
    <property type="match status" value="1"/>
</dbReference>
<dbReference type="GO" id="GO:0005524">
    <property type="term" value="F:ATP binding"/>
    <property type="evidence" value="ECO:0007669"/>
    <property type="project" value="UniProtKB-KW"/>
</dbReference>
<dbReference type="InterPro" id="IPR011009">
    <property type="entry name" value="Kinase-like_dom_sf"/>
</dbReference>
<gene>
    <name evidence="10" type="ORF">LRAMOSA01017</name>
</gene>
<dbReference type="InterPro" id="IPR000719">
    <property type="entry name" value="Prot_kinase_dom"/>
</dbReference>
<keyword evidence="4" id="KW-0547">Nucleotide-binding</keyword>
<dbReference type="SUPFAM" id="SSF56112">
    <property type="entry name" value="Protein kinase-like (PK-like)"/>
    <property type="match status" value="1"/>
</dbReference>